<dbReference type="Gene3D" id="3.40.50.1820">
    <property type="entry name" value="alpha/beta hydrolase"/>
    <property type="match status" value="1"/>
</dbReference>
<dbReference type="InterPro" id="IPR050266">
    <property type="entry name" value="AB_hydrolase_sf"/>
</dbReference>
<keyword evidence="4" id="KW-1185">Reference proteome</keyword>
<dbReference type="Pfam" id="PF00561">
    <property type="entry name" value="Abhydrolase_1"/>
    <property type="match status" value="1"/>
</dbReference>
<organism evidence="3 4">
    <name type="scientific">Pseudonocardia endophytica</name>
    <dbReference type="NCBI Taxonomy" id="401976"/>
    <lineage>
        <taxon>Bacteria</taxon>
        <taxon>Bacillati</taxon>
        <taxon>Actinomycetota</taxon>
        <taxon>Actinomycetes</taxon>
        <taxon>Pseudonocardiales</taxon>
        <taxon>Pseudonocardiaceae</taxon>
        <taxon>Pseudonocardia</taxon>
    </lineage>
</organism>
<dbReference type="InterPro" id="IPR029058">
    <property type="entry name" value="AB_hydrolase_fold"/>
</dbReference>
<sequence>MDTVTEDGVTLHWESTGDGDPILFVHEFGGDHRSWAPQVEHFSRTHRCLTYDARGYPPSGVPDDPEAYSQERAVSDAIAVLDAAGETAAHVVGNSMGGFATLHLGLRHPQRARSLVVAGCGYGAMPEDDAAFRTESRALAGRYRNEGAEAVAADYGSSPGRLFLRDKYPDAYAEHLRILAEHDATGAGLTMLGVQASRPSLYELTDELSAMRVPTLIVAGDHDGSVPDVGLMLLRTLPDAGLAVLPRSGHLTNLEEPELFAALVERFHARVR</sequence>
<evidence type="ECO:0000313" key="3">
    <source>
        <dbReference type="EMBL" id="TCK22861.1"/>
    </source>
</evidence>
<dbReference type="OrthoDB" id="9785847at2"/>
<protein>
    <submittedName>
        <fullName evidence="3">Pimeloyl-ACP methyl ester carboxylesterase</fullName>
    </submittedName>
</protein>
<evidence type="ECO:0000256" key="1">
    <source>
        <dbReference type="ARBA" id="ARBA00022801"/>
    </source>
</evidence>
<dbReference type="InterPro" id="IPR000073">
    <property type="entry name" value="AB_hydrolase_1"/>
</dbReference>
<dbReference type="EMBL" id="SMFZ01000002">
    <property type="protein sequence ID" value="TCK22861.1"/>
    <property type="molecule type" value="Genomic_DNA"/>
</dbReference>
<reference evidence="3 4" key="1">
    <citation type="submission" date="2019-03" db="EMBL/GenBank/DDBJ databases">
        <title>Sequencing the genomes of 1000 actinobacteria strains.</title>
        <authorList>
            <person name="Klenk H.-P."/>
        </authorList>
    </citation>
    <scope>NUCLEOTIDE SEQUENCE [LARGE SCALE GENOMIC DNA]</scope>
    <source>
        <strain evidence="3 4">DSM 44969</strain>
    </source>
</reference>
<gene>
    <name evidence="3" type="ORF">EV378_6872</name>
</gene>
<comment type="caution">
    <text evidence="3">The sequence shown here is derived from an EMBL/GenBank/DDBJ whole genome shotgun (WGS) entry which is preliminary data.</text>
</comment>
<dbReference type="PANTHER" id="PTHR43798:SF31">
    <property type="entry name" value="AB HYDROLASE SUPERFAMILY PROTEIN YCLE"/>
    <property type="match status" value="1"/>
</dbReference>
<feature type="domain" description="AB hydrolase-1" evidence="2">
    <location>
        <begin position="21"/>
        <end position="257"/>
    </location>
</feature>
<dbReference type="PRINTS" id="PR00111">
    <property type="entry name" value="ABHYDROLASE"/>
</dbReference>
<dbReference type="Proteomes" id="UP000295560">
    <property type="component" value="Unassembled WGS sequence"/>
</dbReference>
<dbReference type="GO" id="GO:0016787">
    <property type="term" value="F:hydrolase activity"/>
    <property type="evidence" value="ECO:0007669"/>
    <property type="project" value="UniProtKB-KW"/>
</dbReference>
<dbReference type="GO" id="GO:0016020">
    <property type="term" value="C:membrane"/>
    <property type="evidence" value="ECO:0007669"/>
    <property type="project" value="TreeGrafter"/>
</dbReference>
<keyword evidence="1" id="KW-0378">Hydrolase</keyword>
<dbReference type="PANTHER" id="PTHR43798">
    <property type="entry name" value="MONOACYLGLYCEROL LIPASE"/>
    <property type="match status" value="1"/>
</dbReference>
<proteinExistence type="predicted"/>
<accession>A0A4R1HNT3</accession>
<evidence type="ECO:0000259" key="2">
    <source>
        <dbReference type="Pfam" id="PF00561"/>
    </source>
</evidence>
<dbReference type="InterPro" id="IPR000639">
    <property type="entry name" value="Epox_hydrolase-like"/>
</dbReference>
<dbReference type="PRINTS" id="PR00412">
    <property type="entry name" value="EPOXHYDRLASE"/>
</dbReference>
<name>A0A4R1HNT3_PSEEN</name>
<dbReference type="RefSeq" id="WP_132432000.1">
    <property type="nucleotide sequence ID" value="NZ_SMFZ01000002.1"/>
</dbReference>
<dbReference type="SUPFAM" id="SSF53474">
    <property type="entry name" value="alpha/beta-Hydrolases"/>
    <property type="match status" value="1"/>
</dbReference>
<evidence type="ECO:0000313" key="4">
    <source>
        <dbReference type="Proteomes" id="UP000295560"/>
    </source>
</evidence>
<dbReference type="AlphaFoldDB" id="A0A4R1HNT3"/>